<feature type="domain" description="RiboL-PSP-HEPN" evidence="2">
    <location>
        <begin position="16"/>
        <end position="216"/>
    </location>
</feature>
<sequence>MAEYSLEKFQTKLDKNISWRKRELTILKNNVDGAEGNLLVTSIRSGITLLYGHWEGFIKTTAREYLKYLNKLNIKCIDMKDNFLTLSMKKTIVNSRQSNRCLSHSEIISELLYESEKIFNVNEMDKLIVDTDSNLTYEILEDILFSLGLDCEDFEMKENFIKENLVLERNKIAHGEYVSIVDPRKDKSEEEKRAKEEFENLYHEILKLMEKFKELVFDAAFKKKYLKQVPELGV</sequence>
<dbReference type="Proteomes" id="UP000679992">
    <property type="component" value="Unassembled WGS sequence"/>
</dbReference>
<keyword evidence="4" id="KW-1185">Reference proteome</keyword>
<reference evidence="3 4" key="1">
    <citation type="submission" date="2021-03" db="EMBL/GenBank/DDBJ databases">
        <title>Antimicrobial resistance genes in bacteria isolated from Japanese honey, and their potential for conferring macrolide and lincosamide resistance in the American foulbrood pathogen Paenibacillus larvae.</title>
        <authorList>
            <person name="Okamoto M."/>
            <person name="Kumagai M."/>
            <person name="Kanamori H."/>
            <person name="Takamatsu D."/>
        </authorList>
    </citation>
    <scope>NUCLEOTIDE SEQUENCE [LARGE SCALE GENOMIC DNA]</scope>
    <source>
        <strain evidence="3 4">J42TS3</strain>
    </source>
</reference>
<evidence type="ECO:0000313" key="3">
    <source>
        <dbReference type="EMBL" id="GIP51032.1"/>
    </source>
</evidence>
<feature type="coiled-coil region" evidence="1">
    <location>
        <begin position="184"/>
        <end position="211"/>
    </location>
</feature>
<organism evidence="3 4">
    <name type="scientific">Paenibacillus vini</name>
    <dbReference type="NCBI Taxonomy" id="1476024"/>
    <lineage>
        <taxon>Bacteria</taxon>
        <taxon>Bacillati</taxon>
        <taxon>Bacillota</taxon>
        <taxon>Bacilli</taxon>
        <taxon>Bacillales</taxon>
        <taxon>Paenibacillaceae</taxon>
        <taxon>Paenibacillus</taxon>
    </lineage>
</organism>
<keyword evidence="1" id="KW-0175">Coiled coil</keyword>
<dbReference type="EMBL" id="BOSL01000001">
    <property type="protein sequence ID" value="GIP51032.1"/>
    <property type="molecule type" value="Genomic_DNA"/>
</dbReference>
<gene>
    <name evidence="3" type="ORF">J42TS3_00670</name>
</gene>
<comment type="caution">
    <text evidence="3">The sequence shown here is derived from an EMBL/GenBank/DDBJ whole genome shotgun (WGS) entry which is preliminary data.</text>
</comment>
<protein>
    <recommendedName>
        <fullName evidence="2">RiboL-PSP-HEPN domain-containing protein</fullName>
    </recommendedName>
</protein>
<dbReference type="RefSeq" id="WP_213653318.1">
    <property type="nucleotide sequence ID" value="NZ_BOSL01000001.1"/>
</dbReference>
<evidence type="ECO:0000259" key="2">
    <source>
        <dbReference type="Pfam" id="PF18735"/>
    </source>
</evidence>
<name>A0ABQ4M534_9BACL</name>
<evidence type="ECO:0000256" key="1">
    <source>
        <dbReference type="SAM" id="Coils"/>
    </source>
</evidence>
<proteinExistence type="predicted"/>
<dbReference type="InterPro" id="IPR041519">
    <property type="entry name" value="HEPN_RiboL-PSP"/>
</dbReference>
<dbReference type="Pfam" id="PF18735">
    <property type="entry name" value="HEPN_RiboL-PSP"/>
    <property type="match status" value="1"/>
</dbReference>
<evidence type="ECO:0000313" key="4">
    <source>
        <dbReference type="Proteomes" id="UP000679992"/>
    </source>
</evidence>
<accession>A0ABQ4M534</accession>